<dbReference type="EMBL" id="PJQM01007513">
    <property type="protein sequence ID" value="RCH78076.1"/>
    <property type="molecule type" value="Genomic_DNA"/>
</dbReference>
<evidence type="ECO:0008006" key="5">
    <source>
        <dbReference type="Google" id="ProtNLM"/>
    </source>
</evidence>
<feature type="repeat" description="RCC1" evidence="2">
    <location>
        <begin position="1"/>
        <end position="48"/>
    </location>
</feature>
<protein>
    <recommendedName>
        <fullName evidence="5">Regulator of chromosome condensation</fullName>
    </recommendedName>
</protein>
<dbReference type="Pfam" id="PF00415">
    <property type="entry name" value="RCC1"/>
    <property type="match status" value="1"/>
</dbReference>
<evidence type="ECO:0000256" key="2">
    <source>
        <dbReference type="PROSITE-ProRule" id="PRU00235"/>
    </source>
</evidence>
<dbReference type="STRING" id="4846.A0A367IKB9"/>
<name>A0A367IKB9_RHIST</name>
<sequence>VWTWGNSEYGQGAQGKKIDRILEPLEIKLNGVRDVAAGGPFSLFLTSDGFVYTCGYGALGLGFETIETLELKKVEGLDNIVKVFATTDYAAALSADGELFTWGLNGPSSRLGLGHTDHAFTPKRVSINKKVANVSLGVNHALVLCED</sequence>
<feature type="non-terminal residue" evidence="3">
    <location>
        <position position="1"/>
    </location>
</feature>
<organism evidence="3 4">
    <name type="scientific">Rhizopus stolonifer</name>
    <name type="common">Rhizopus nigricans</name>
    <dbReference type="NCBI Taxonomy" id="4846"/>
    <lineage>
        <taxon>Eukaryota</taxon>
        <taxon>Fungi</taxon>
        <taxon>Fungi incertae sedis</taxon>
        <taxon>Mucoromycota</taxon>
        <taxon>Mucoromycotina</taxon>
        <taxon>Mucoromycetes</taxon>
        <taxon>Mucorales</taxon>
        <taxon>Mucorineae</taxon>
        <taxon>Rhizopodaceae</taxon>
        <taxon>Rhizopus</taxon>
    </lineage>
</organism>
<dbReference type="Gene3D" id="2.130.10.30">
    <property type="entry name" value="Regulator of chromosome condensation 1/beta-lactamase-inhibitor protein II"/>
    <property type="match status" value="1"/>
</dbReference>
<dbReference type="OrthoDB" id="5370059at2759"/>
<dbReference type="AlphaFoldDB" id="A0A367IKB9"/>
<gene>
    <name evidence="3" type="ORF">CU098_004213</name>
</gene>
<dbReference type="InterPro" id="IPR009091">
    <property type="entry name" value="RCC1/BLIP-II"/>
</dbReference>
<dbReference type="InterPro" id="IPR000408">
    <property type="entry name" value="Reg_chr_condens"/>
</dbReference>
<evidence type="ECO:0000313" key="4">
    <source>
        <dbReference type="Proteomes" id="UP000253551"/>
    </source>
</evidence>
<accession>A0A367IKB9</accession>
<evidence type="ECO:0000256" key="1">
    <source>
        <dbReference type="ARBA" id="ARBA00022737"/>
    </source>
</evidence>
<dbReference type="SUPFAM" id="SSF50985">
    <property type="entry name" value="RCC1/BLIP-II"/>
    <property type="match status" value="1"/>
</dbReference>
<keyword evidence="4" id="KW-1185">Reference proteome</keyword>
<reference evidence="3 4" key="1">
    <citation type="journal article" date="2018" name="G3 (Bethesda)">
        <title>Phylogenetic and Phylogenomic Definition of Rhizopus Species.</title>
        <authorList>
            <person name="Gryganskyi A.P."/>
            <person name="Golan J."/>
            <person name="Dolatabadi S."/>
            <person name="Mondo S."/>
            <person name="Robb S."/>
            <person name="Idnurm A."/>
            <person name="Muszewska A."/>
            <person name="Steczkiewicz K."/>
            <person name="Masonjones S."/>
            <person name="Liao H.L."/>
            <person name="Gajdeczka M.T."/>
            <person name="Anike F."/>
            <person name="Vuek A."/>
            <person name="Anishchenko I.M."/>
            <person name="Voigt K."/>
            <person name="de Hoog G.S."/>
            <person name="Smith M.E."/>
            <person name="Heitman J."/>
            <person name="Vilgalys R."/>
            <person name="Stajich J.E."/>
        </authorList>
    </citation>
    <scope>NUCLEOTIDE SEQUENCE [LARGE SCALE GENOMIC DNA]</scope>
    <source>
        <strain evidence="3 4">LSU 92-RS-03</strain>
    </source>
</reference>
<dbReference type="Proteomes" id="UP000253551">
    <property type="component" value="Unassembled WGS sequence"/>
</dbReference>
<dbReference type="PROSITE" id="PS50012">
    <property type="entry name" value="RCC1_3"/>
    <property type="match status" value="2"/>
</dbReference>
<dbReference type="InterPro" id="IPR051625">
    <property type="entry name" value="Signaling_Regulatory_Domain"/>
</dbReference>
<evidence type="ECO:0000313" key="3">
    <source>
        <dbReference type="EMBL" id="RCH78076.1"/>
    </source>
</evidence>
<feature type="repeat" description="RCC1" evidence="2">
    <location>
        <begin position="97"/>
        <end position="147"/>
    </location>
</feature>
<comment type="caution">
    <text evidence="3">The sequence shown here is derived from an EMBL/GenBank/DDBJ whole genome shotgun (WGS) entry which is preliminary data.</text>
</comment>
<keyword evidence="1" id="KW-0677">Repeat</keyword>
<dbReference type="PANTHER" id="PTHR22872">
    <property type="entry name" value="BTK-BINDING PROTEIN-RELATED"/>
    <property type="match status" value="1"/>
</dbReference>
<proteinExistence type="predicted"/>
<dbReference type="PANTHER" id="PTHR22872:SF2">
    <property type="entry name" value="INHIBITOR OF BRUTON TYROSINE KINASE"/>
    <property type="match status" value="1"/>
</dbReference>